<dbReference type="OrthoDB" id="9891104at2"/>
<dbReference type="Proteomes" id="UP000239471">
    <property type="component" value="Unassembled WGS sequence"/>
</dbReference>
<organism evidence="1 2">
    <name type="scientific">Clostridium vincentii</name>
    <dbReference type="NCBI Taxonomy" id="52704"/>
    <lineage>
        <taxon>Bacteria</taxon>
        <taxon>Bacillati</taxon>
        <taxon>Bacillota</taxon>
        <taxon>Clostridia</taxon>
        <taxon>Eubacteriales</taxon>
        <taxon>Clostridiaceae</taxon>
        <taxon>Clostridium</taxon>
    </lineage>
</organism>
<gene>
    <name evidence="1" type="ORF">CLVI_14780</name>
</gene>
<reference evidence="1 2" key="1">
    <citation type="submission" date="2018-03" db="EMBL/GenBank/DDBJ databases">
        <title>Genome sequence of Clostridium vincentii DSM 10228.</title>
        <authorList>
            <person name="Poehlein A."/>
            <person name="Daniel R."/>
        </authorList>
    </citation>
    <scope>NUCLEOTIDE SEQUENCE [LARGE SCALE GENOMIC DNA]</scope>
    <source>
        <strain evidence="1 2">DSM 10228</strain>
    </source>
</reference>
<protein>
    <recommendedName>
        <fullName evidence="3">Flagellar protein FliT</fullName>
    </recommendedName>
</protein>
<dbReference type="RefSeq" id="WP_106059469.1">
    <property type="nucleotide sequence ID" value="NZ_PVXQ01000012.1"/>
</dbReference>
<accession>A0A2T0BG11</accession>
<proteinExistence type="predicted"/>
<evidence type="ECO:0000313" key="2">
    <source>
        <dbReference type="Proteomes" id="UP000239471"/>
    </source>
</evidence>
<comment type="caution">
    <text evidence="1">The sequence shown here is derived from an EMBL/GenBank/DDBJ whole genome shotgun (WGS) entry which is preliminary data.</text>
</comment>
<name>A0A2T0BG11_9CLOT</name>
<sequence length="108" mass="12580">MINEILRSYGETTKKIISFLEVDKDVDELMEKREMILKELDGLKYTSDEKLECYKALELEELDKIFESTIKGNMLKLKEKIKDAQNRKAAYTSYSSNDTQGSLFARKV</sequence>
<evidence type="ECO:0008006" key="3">
    <source>
        <dbReference type="Google" id="ProtNLM"/>
    </source>
</evidence>
<dbReference type="AlphaFoldDB" id="A0A2T0BG11"/>
<keyword evidence="2" id="KW-1185">Reference proteome</keyword>
<evidence type="ECO:0000313" key="1">
    <source>
        <dbReference type="EMBL" id="PRR82841.1"/>
    </source>
</evidence>
<dbReference type="EMBL" id="PVXQ01000012">
    <property type="protein sequence ID" value="PRR82841.1"/>
    <property type="molecule type" value="Genomic_DNA"/>
</dbReference>